<organism evidence="2 3">
    <name type="scientific">Taxus chinensis</name>
    <name type="common">Chinese yew</name>
    <name type="synonym">Taxus wallichiana var. chinensis</name>
    <dbReference type="NCBI Taxonomy" id="29808"/>
    <lineage>
        <taxon>Eukaryota</taxon>
        <taxon>Viridiplantae</taxon>
        <taxon>Streptophyta</taxon>
        <taxon>Embryophyta</taxon>
        <taxon>Tracheophyta</taxon>
        <taxon>Spermatophyta</taxon>
        <taxon>Pinopsida</taxon>
        <taxon>Pinidae</taxon>
        <taxon>Conifers II</taxon>
        <taxon>Cupressales</taxon>
        <taxon>Taxaceae</taxon>
        <taxon>Taxus</taxon>
    </lineage>
</organism>
<gene>
    <name evidence="2" type="ORF">KI387_008136</name>
</gene>
<accession>A0AA38FIW5</accession>
<dbReference type="Proteomes" id="UP000824469">
    <property type="component" value="Unassembled WGS sequence"/>
</dbReference>
<evidence type="ECO:0000313" key="2">
    <source>
        <dbReference type="EMBL" id="KAH9303732.1"/>
    </source>
</evidence>
<reference evidence="2 3" key="1">
    <citation type="journal article" date="2021" name="Nat. Plants">
        <title>The Taxus genome provides insights into paclitaxel biosynthesis.</title>
        <authorList>
            <person name="Xiong X."/>
            <person name="Gou J."/>
            <person name="Liao Q."/>
            <person name="Li Y."/>
            <person name="Zhou Q."/>
            <person name="Bi G."/>
            <person name="Li C."/>
            <person name="Du R."/>
            <person name="Wang X."/>
            <person name="Sun T."/>
            <person name="Guo L."/>
            <person name="Liang H."/>
            <person name="Lu P."/>
            <person name="Wu Y."/>
            <person name="Zhang Z."/>
            <person name="Ro D.K."/>
            <person name="Shang Y."/>
            <person name="Huang S."/>
            <person name="Yan J."/>
        </authorList>
    </citation>
    <scope>NUCLEOTIDE SEQUENCE [LARGE SCALE GENOMIC DNA]</scope>
    <source>
        <strain evidence="2">Ta-2019</strain>
    </source>
</reference>
<feature type="compositionally biased region" description="Acidic residues" evidence="1">
    <location>
        <begin position="63"/>
        <end position="74"/>
    </location>
</feature>
<feature type="region of interest" description="Disordered" evidence="1">
    <location>
        <begin position="54"/>
        <end position="80"/>
    </location>
</feature>
<feature type="non-terminal residue" evidence="2">
    <location>
        <position position="1"/>
    </location>
</feature>
<keyword evidence="3" id="KW-1185">Reference proteome</keyword>
<feature type="non-terminal residue" evidence="2">
    <location>
        <position position="80"/>
    </location>
</feature>
<protein>
    <submittedName>
        <fullName evidence="2">Uncharacterized protein</fullName>
    </submittedName>
</protein>
<dbReference type="EMBL" id="JAHRHJ020000008">
    <property type="protein sequence ID" value="KAH9303732.1"/>
    <property type="molecule type" value="Genomic_DNA"/>
</dbReference>
<dbReference type="AlphaFoldDB" id="A0AA38FIW5"/>
<sequence>DININSMSLEIGNTGKAKVYIYLKPKMENGKYFENEFNLLEFTKVKNIVGTLHDEETTFPHGDDDEEEENEELKEDSGGL</sequence>
<evidence type="ECO:0000313" key="3">
    <source>
        <dbReference type="Proteomes" id="UP000824469"/>
    </source>
</evidence>
<comment type="caution">
    <text evidence="2">The sequence shown here is derived from an EMBL/GenBank/DDBJ whole genome shotgun (WGS) entry which is preliminary data.</text>
</comment>
<proteinExistence type="predicted"/>
<evidence type="ECO:0000256" key="1">
    <source>
        <dbReference type="SAM" id="MobiDB-lite"/>
    </source>
</evidence>
<name>A0AA38FIW5_TAXCH</name>